<evidence type="ECO:0000313" key="3">
    <source>
        <dbReference type="Proteomes" id="UP000022447"/>
    </source>
</evidence>
<gene>
    <name evidence="2" type="ORF">OCH239_15930</name>
</gene>
<dbReference type="Pfam" id="PF08239">
    <property type="entry name" value="SH3_3"/>
    <property type="match status" value="1"/>
</dbReference>
<dbReference type="eggNOG" id="COG3650">
    <property type="taxonomic scope" value="Bacteria"/>
</dbReference>
<dbReference type="EMBL" id="JALZ01000005">
    <property type="protein sequence ID" value="ETX15317.1"/>
    <property type="molecule type" value="Genomic_DNA"/>
</dbReference>
<dbReference type="InterPro" id="IPR003646">
    <property type="entry name" value="SH3-like_bac-type"/>
</dbReference>
<dbReference type="PATRIC" id="fig|1449350.3.peg.1304"/>
<sequence length="198" mass="20073">MIRSLAVLLVAAGPALSQESLPALHSVIGVAADDVLNVRTAPEASAEKIGELGPEATGVEVIAVQDGWGRVNTGERSGWASLDFLEAEPGGRLPDVTEFSCFGTEPFWSLDVAAGGTSTFSEPEGEATWLTGPVRSAEGVPGRFFAVVGGAAGGTLALAISAEECGDGMSDRQYGLSAALITTGEGARTLSGCCSLSE</sequence>
<dbReference type="STRING" id="1449350.OCH239_15930"/>
<dbReference type="eggNOG" id="COG3103">
    <property type="taxonomic scope" value="Bacteria"/>
</dbReference>
<dbReference type="AlphaFoldDB" id="X7EHB9"/>
<reference evidence="2 3" key="1">
    <citation type="submission" date="2014-01" db="EMBL/GenBank/DDBJ databases">
        <title>Roseivivax halodurans JCM 10272 Genome Sequencing.</title>
        <authorList>
            <person name="Lai Q."/>
            <person name="Li G."/>
            <person name="Shao Z."/>
        </authorList>
    </citation>
    <scope>NUCLEOTIDE SEQUENCE [LARGE SCALE GENOMIC DNA]</scope>
    <source>
        <strain evidence="2 3">JCM 10272</strain>
    </source>
</reference>
<evidence type="ECO:0000259" key="1">
    <source>
        <dbReference type="Pfam" id="PF08239"/>
    </source>
</evidence>
<evidence type="ECO:0000313" key="2">
    <source>
        <dbReference type="EMBL" id="ETX15317.1"/>
    </source>
</evidence>
<dbReference type="Proteomes" id="UP000022447">
    <property type="component" value="Unassembled WGS sequence"/>
</dbReference>
<protein>
    <submittedName>
        <fullName evidence="2">Peptide-binding protein</fullName>
    </submittedName>
</protein>
<dbReference type="Gene3D" id="2.30.30.40">
    <property type="entry name" value="SH3 Domains"/>
    <property type="match status" value="1"/>
</dbReference>
<keyword evidence="3" id="KW-1185">Reference proteome</keyword>
<accession>X7EHB9</accession>
<proteinExistence type="predicted"/>
<feature type="domain" description="SH3b" evidence="1">
    <location>
        <begin position="34"/>
        <end position="85"/>
    </location>
</feature>
<comment type="caution">
    <text evidence="2">The sequence shown here is derived from an EMBL/GenBank/DDBJ whole genome shotgun (WGS) entry which is preliminary data.</text>
</comment>
<organism evidence="2 3">
    <name type="scientific">Roseivivax halodurans JCM 10272</name>
    <dbReference type="NCBI Taxonomy" id="1449350"/>
    <lineage>
        <taxon>Bacteria</taxon>
        <taxon>Pseudomonadati</taxon>
        <taxon>Pseudomonadota</taxon>
        <taxon>Alphaproteobacteria</taxon>
        <taxon>Rhodobacterales</taxon>
        <taxon>Roseobacteraceae</taxon>
        <taxon>Roseivivax</taxon>
    </lineage>
</organism>
<name>X7EHB9_9RHOB</name>
<dbReference type="RefSeq" id="WP_037260043.1">
    <property type="nucleotide sequence ID" value="NZ_JALZ01000005.1"/>
</dbReference>